<dbReference type="Proteomes" id="UP000249497">
    <property type="component" value="Unassembled WGS sequence"/>
</dbReference>
<accession>A0A8T8WQ52</accession>
<name>A0A8T8WQ52_ASPJA</name>
<sequence>MALDPADTREKLFLVDRLFARIVLMVLLALTRGSDQQSSWRVVPQTRGSLFLLLDPADRSNNSHWSLNPPTCGNLLLLLDWILLDLLIPFHSFAFLPFGSEDLGAVGKHPRQREAPQPKGILGGPESMPYKNVYIARADTPWTWSLPPANHTKQVVMLEAPQPEGSGRTGVRASQVIHRVRRPSVALVK</sequence>
<dbReference type="EMBL" id="KZ824837">
    <property type="protein sequence ID" value="RAH77780.1"/>
    <property type="molecule type" value="Genomic_DNA"/>
</dbReference>
<dbReference type="RefSeq" id="XP_025523674.1">
    <property type="nucleotide sequence ID" value="XM_025673934.1"/>
</dbReference>
<keyword evidence="2" id="KW-1185">Reference proteome</keyword>
<dbReference type="GeneID" id="37177626"/>
<proteinExistence type="predicted"/>
<dbReference type="AlphaFoldDB" id="A0A8T8WQ52"/>
<organism evidence="1 2">
    <name type="scientific">Aspergillus japonicus CBS 114.51</name>
    <dbReference type="NCBI Taxonomy" id="1448312"/>
    <lineage>
        <taxon>Eukaryota</taxon>
        <taxon>Fungi</taxon>
        <taxon>Dikarya</taxon>
        <taxon>Ascomycota</taxon>
        <taxon>Pezizomycotina</taxon>
        <taxon>Eurotiomycetes</taxon>
        <taxon>Eurotiomycetidae</taxon>
        <taxon>Eurotiales</taxon>
        <taxon>Aspergillaceae</taxon>
        <taxon>Aspergillus</taxon>
        <taxon>Aspergillus subgen. Circumdati</taxon>
    </lineage>
</organism>
<protein>
    <submittedName>
        <fullName evidence="1">Uncharacterized protein</fullName>
    </submittedName>
</protein>
<gene>
    <name evidence="1" type="ORF">BO86DRAFT_403410</name>
</gene>
<evidence type="ECO:0000313" key="1">
    <source>
        <dbReference type="EMBL" id="RAH77780.1"/>
    </source>
</evidence>
<evidence type="ECO:0000313" key="2">
    <source>
        <dbReference type="Proteomes" id="UP000249497"/>
    </source>
</evidence>
<reference evidence="1 2" key="1">
    <citation type="submission" date="2018-02" db="EMBL/GenBank/DDBJ databases">
        <title>The genomes of Aspergillus section Nigri reveals drivers in fungal speciation.</title>
        <authorList>
            <consortium name="DOE Joint Genome Institute"/>
            <person name="Vesth T.C."/>
            <person name="Nybo J."/>
            <person name="Theobald S."/>
            <person name="Brandl J."/>
            <person name="Frisvad J.C."/>
            <person name="Nielsen K.F."/>
            <person name="Lyhne E.K."/>
            <person name="Kogle M.E."/>
            <person name="Kuo A."/>
            <person name="Riley R."/>
            <person name="Clum A."/>
            <person name="Nolan M."/>
            <person name="Lipzen A."/>
            <person name="Salamov A."/>
            <person name="Henrissat B."/>
            <person name="Wiebenga A."/>
            <person name="De vries R.P."/>
            <person name="Grigoriev I.V."/>
            <person name="Mortensen U.H."/>
            <person name="Andersen M.R."/>
            <person name="Baker S.E."/>
        </authorList>
    </citation>
    <scope>NUCLEOTIDE SEQUENCE [LARGE SCALE GENOMIC DNA]</scope>
    <source>
        <strain evidence="1 2">CBS 114.51</strain>
    </source>
</reference>